<keyword evidence="3" id="KW-0326">Glycosidase</keyword>
<dbReference type="EMBL" id="CP036432">
    <property type="protein sequence ID" value="QDV86199.1"/>
    <property type="molecule type" value="Genomic_DNA"/>
</dbReference>
<dbReference type="InterPro" id="IPR036278">
    <property type="entry name" value="Sialidase_sf"/>
</dbReference>
<dbReference type="CDD" id="cd15482">
    <property type="entry name" value="Sialidase_non-viral"/>
    <property type="match status" value="1"/>
</dbReference>
<dbReference type="SUPFAM" id="SSF50939">
    <property type="entry name" value="Sialidases"/>
    <property type="match status" value="1"/>
</dbReference>
<sequence>MFHRCYFVTSLVFGLTLSLSVSPALSQDGGGGELGLNAVKCDGDYQHHLQGVCTDDAAAVFWSFTTELVKTDRQGRVQKSIPVANHHGDLCFKDGKIYVAVNLGRFNDPKGNADSWVYVYDADSLDLVAKHETQEVFHGAGGIGTTNGHFYVVGGLPDGVEENYVYEYDAQFQFVKKHTIQSKWTHLGIQTATFHDGTWWFGCYGSPAILLTTDADFNLIGRHEFNCSLGIIGVGPGRLMFAKGPRNAAGRHLGSLHLARPDANRGLVEVSTVAVTEQRPPQGVTPGIEKPLLIAPRPGNGRNSEGDFIQLKDGRLLLVYSKFIGTGDHAPAELVGRYSSDGGKTWSSDDVPIIARTDRDANLMSVSLLRLADGRIALFYVRKYDSPDGSKYPYLDQILMRTSTDEGQTWSEPTYVVPENQPGYRVLNNDRVIQLKSGRLVVPLAVHYLPGWPGFQSSADMVCYLSDDQGKSWRASTSTLKSDLLAQEPGVVELTDGKLLMFCRSRDCQLVAHSEDGGDTWSPLTRSTIAQPTTSPASIERIPETGDLLLVWNNGNDPLAAIKPVGRRPFSVAISKDEGATWRHVQNIGTDPQGWYCYTAIEFVDDHVLLAHCEFPGLNSLQVTRMPVSWLYNSNEDPQ</sequence>
<name>A0ABX5Y2A3_9BACT</name>
<dbReference type="Gene3D" id="2.120.10.80">
    <property type="entry name" value="Kelch-type beta propeller"/>
    <property type="match status" value="1"/>
</dbReference>
<accession>A0ABX5Y2A3</accession>
<protein>
    <submittedName>
        <fullName evidence="3">Sialidase</fullName>
        <ecNumber evidence="3">3.2.1.18</ecNumber>
    </submittedName>
</protein>
<organism evidence="3 4">
    <name type="scientific">Stieleria magnilauensis</name>
    <dbReference type="NCBI Taxonomy" id="2527963"/>
    <lineage>
        <taxon>Bacteria</taxon>
        <taxon>Pseudomonadati</taxon>
        <taxon>Planctomycetota</taxon>
        <taxon>Planctomycetia</taxon>
        <taxon>Pirellulales</taxon>
        <taxon>Pirellulaceae</taxon>
        <taxon>Stieleria</taxon>
    </lineage>
</organism>
<dbReference type="GO" id="GO:0004308">
    <property type="term" value="F:exo-alpha-sialidase activity"/>
    <property type="evidence" value="ECO:0007669"/>
    <property type="project" value="UniProtKB-EC"/>
</dbReference>
<dbReference type="InterPro" id="IPR015915">
    <property type="entry name" value="Kelch-typ_b-propeller"/>
</dbReference>
<keyword evidence="4" id="KW-1185">Reference proteome</keyword>
<dbReference type="Gene3D" id="2.120.10.10">
    <property type="match status" value="1"/>
</dbReference>
<feature type="signal peptide" evidence="1">
    <location>
        <begin position="1"/>
        <end position="26"/>
    </location>
</feature>
<feature type="domain" description="Sialidase" evidence="2">
    <location>
        <begin position="340"/>
        <end position="601"/>
    </location>
</feature>
<dbReference type="Pfam" id="PF13088">
    <property type="entry name" value="BNR_2"/>
    <property type="match status" value="1"/>
</dbReference>
<evidence type="ECO:0000256" key="1">
    <source>
        <dbReference type="SAM" id="SignalP"/>
    </source>
</evidence>
<gene>
    <name evidence="3" type="primary">nedA_2</name>
    <name evidence="3" type="ORF">TBK1r_52170</name>
</gene>
<reference evidence="3 4" key="1">
    <citation type="submission" date="2019-02" db="EMBL/GenBank/DDBJ databases">
        <title>Deep-cultivation of Planctomycetes and their phenomic and genomic characterization uncovers novel biology.</title>
        <authorList>
            <person name="Wiegand S."/>
            <person name="Jogler M."/>
            <person name="Boedeker C."/>
            <person name="Pinto D."/>
            <person name="Vollmers J."/>
            <person name="Rivas-Marin E."/>
            <person name="Kohn T."/>
            <person name="Peeters S.H."/>
            <person name="Heuer A."/>
            <person name="Rast P."/>
            <person name="Oberbeckmann S."/>
            <person name="Bunk B."/>
            <person name="Jeske O."/>
            <person name="Meyerdierks A."/>
            <person name="Storesund J.E."/>
            <person name="Kallscheuer N."/>
            <person name="Luecker S."/>
            <person name="Lage O.M."/>
            <person name="Pohl T."/>
            <person name="Merkel B.J."/>
            <person name="Hornburger P."/>
            <person name="Mueller R.-W."/>
            <person name="Bruemmer F."/>
            <person name="Labrenz M."/>
            <person name="Spormann A.M."/>
            <person name="Op den Camp H."/>
            <person name="Overmann J."/>
            <person name="Amann R."/>
            <person name="Jetten M.S.M."/>
            <person name="Mascher T."/>
            <person name="Medema M.H."/>
            <person name="Devos D.P."/>
            <person name="Kaster A.-K."/>
            <person name="Ovreas L."/>
            <person name="Rohde M."/>
            <person name="Galperin M.Y."/>
            <person name="Jogler C."/>
        </authorList>
    </citation>
    <scope>NUCLEOTIDE SEQUENCE [LARGE SCALE GENOMIC DNA]</scope>
    <source>
        <strain evidence="3 4">TBK1r</strain>
    </source>
</reference>
<evidence type="ECO:0000313" key="4">
    <source>
        <dbReference type="Proteomes" id="UP000318081"/>
    </source>
</evidence>
<proteinExistence type="predicted"/>
<dbReference type="EC" id="3.2.1.18" evidence="3"/>
<keyword evidence="1" id="KW-0732">Signal</keyword>
<dbReference type="PANTHER" id="PTHR43752">
    <property type="entry name" value="BNR/ASP-BOX REPEAT FAMILY PROTEIN"/>
    <property type="match status" value="1"/>
</dbReference>
<dbReference type="InterPro" id="IPR011040">
    <property type="entry name" value="Sialidase"/>
</dbReference>
<evidence type="ECO:0000313" key="3">
    <source>
        <dbReference type="EMBL" id="QDV86199.1"/>
    </source>
</evidence>
<feature type="chain" id="PRO_5047427000" evidence="1">
    <location>
        <begin position="27"/>
        <end position="639"/>
    </location>
</feature>
<dbReference type="RefSeq" id="WP_419580365.1">
    <property type="nucleotide sequence ID" value="NZ_CP036432.1"/>
</dbReference>
<dbReference type="SUPFAM" id="SSF117281">
    <property type="entry name" value="Kelch motif"/>
    <property type="match status" value="1"/>
</dbReference>
<dbReference type="PANTHER" id="PTHR43752:SF2">
    <property type="entry name" value="BNR_ASP-BOX REPEAT FAMILY PROTEIN"/>
    <property type="match status" value="1"/>
</dbReference>
<keyword evidence="3" id="KW-0378">Hydrolase</keyword>
<dbReference type="Proteomes" id="UP000318081">
    <property type="component" value="Chromosome"/>
</dbReference>
<evidence type="ECO:0000259" key="2">
    <source>
        <dbReference type="Pfam" id="PF13088"/>
    </source>
</evidence>